<evidence type="ECO:0000313" key="4">
    <source>
        <dbReference type="Proteomes" id="UP000217144"/>
    </source>
</evidence>
<dbReference type="Pfam" id="PF12102">
    <property type="entry name" value="MrcB_N"/>
    <property type="match status" value="1"/>
</dbReference>
<proteinExistence type="predicted"/>
<organism evidence="3 4">
    <name type="scientific">Candidatus Planktophila lacus</name>
    <dbReference type="NCBI Taxonomy" id="1884913"/>
    <lineage>
        <taxon>Bacteria</taxon>
        <taxon>Bacillati</taxon>
        <taxon>Actinomycetota</taxon>
        <taxon>Actinomycetes</taxon>
        <taxon>Candidatus Nanopelagicales</taxon>
        <taxon>Candidatus Nanopelagicaceae</taxon>
        <taxon>Candidatus Planktophila</taxon>
    </lineage>
</organism>
<evidence type="ECO:0000313" key="3">
    <source>
        <dbReference type="EMBL" id="ASY10407.1"/>
    </source>
</evidence>
<gene>
    <name evidence="3" type="ORF">A1s21148_02450</name>
</gene>
<sequence>MQRRGILIRKEIASSLSENLDRFKSKYEIAIEDLWVQGKDGDGNKAEIPWVRLASKELSPSATKGWYVVFLFSATGSNCYLSLGHASTTYDGDSMERRYQKALAPEVAAALMTWGREKLNLDQVKNPRLKFSRNLEAKGNLAEAYDRTSLCGFEYRKESVPSDEQIFTDIEFLLEMLSKIYFLQETDATIPGSESPEHKEAVAAIAQAAGRDLTGPRRQGRSRLPQAHKKVIEEHAVEVAMKHLGKKGFTDIKDVGKNRSYDIAAKLNDIDFYIEVKGTMSLGEKVVLTRNEVLLHRQEHPNNALIVVSQIDLDRSEPPSAKGGKVIFISPWKIEDSDLDALGYDYKVMKNS</sequence>
<dbReference type="EMBL" id="CP016769">
    <property type="protein sequence ID" value="ASY10407.1"/>
    <property type="molecule type" value="Genomic_DNA"/>
</dbReference>
<accession>A0AAC9YQV2</accession>
<dbReference type="InterPro" id="IPR021961">
    <property type="entry name" value="McrB_DNA-bd"/>
</dbReference>
<evidence type="ECO:0000259" key="1">
    <source>
        <dbReference type="Pfam" id="PF12102"/>
    </source>
</evidence>
<reference evidence="3 4" key="1">
    <citation type="submission" date="2016-07" db="EMBL/GenBank/DDBJ databases">
        <title>High microdiversification within the ubiquitous acI lineage of Actinobacteria.</title>
        <authorList>
            <person name="Neuenschwander S.M."/>
            <person name="Salcher M."/>
            <person name="Ghai R."/>
            <person name="Pernthaler J."/>
        </authorList>
    </citation>
    <scope>NUCLEOTIDE SEQUENCE [LARGE SCALE GENOMIC DNA]</scope>
    <source>
        <strain evidence="3">MMS-21-148</strain>
    </source>
</reference>
<evidence type="ECO:0000259" key="2">
    <source>
        <dbReference type="Pfam" id="PF13020"/>
    </source>
</evidence>
<protein>
    <submittedName>
        <fullName evidence="3">DUF3578 domain-containing protein</fullName>
    </submittedName>
</protein>
<feature type="domain" description="Protein NO VEIN C-terminal" evidence="2">
    <location>
        <begin position="232"/>
        <end position="311"/>
    </location>
</feature>
<dbReference type="Gene3D" id="3.30.920.90">
    <property type="match status" value="1"/>
</dbReference>
<dbReference type="KEGG" id="plan:A1s21148_02450"/>
<dbReference type="AlphaFoldDB" id="A0AAC9YQV2"/>
<keyword evidence="4" id="KW-1185">Reference proteome</keyword>
<dbReference type="Pfam" id="PF13020">
    <property type="entry name" value="NOV_C"/>
    <property type="match status" value="1"/>
</dbReference>
<dbReference type="InterPro" id="IPR024975">
    <property type="entry name" value="NOV_C"/>
</dbReference>
<dbReference type="Proteomes" id="UP000217144">
    <property type="component" value="Chromosome"/>
</dbReference>
<name>A0AAC9YQV2_9ACTN</name>
<feature type="domain" description="Type IV methyl-directed restriction enzyme EcoKMcrB subunit DNA-binding" evidence="1">
    <location>
        <begin position="21"/>
        <end position="179"/>
    </location>
</feature>